<feature type="region of interest" description="Disordered" evidence="4">
    <location>
        <begin position="793"/>
        <end position="812"/>
    </location>
</feature>
<dbReference type="Gene3D" id="2.160.20.110">
    <property type="match status" value="3"/>
</dbReference>
<dbReference type="Pfam" id="PF05860">
    <property type="entry name" value="TPS"/>
    <property type="match status" value="1"/>
</dbReference>
<evidence type="ECO:0000313" key="7">
    <source>
        <dbReference type="Proteomes" id="UP000023430"/>
    </source>
</evidence>
<evidence type="ECO:0000256" key="1">
    <source>
        <dbReference type="ARBA" id="ARBA00004613"/>
    </source>
</evidence>
<accession>X7F4M4</accession>
<reference evidence="6 7" key="1">
    <citation type="submission" date="2014-01" db="EMBL/GenBank/DDBJ databases">
        <title>Roseivivax isoporae LMG 25204 Genome Sequencing.</title>
        <authorList>
            <person name="Lai Q."/>
            <person name="Li G."/>
            <person name="Shao Z."/>
        </authorList>
    </citation>
    <scope>NUCLEOTIDE SEQUENCE [LARGE SCALE GENOMIC DNA]</scope>
    <source>
        <strain evidence="6 7">LMG 25204</strain>
    </source>
</reference>
<dbReference type="InterPro" id="IPR012334">
    <property type="entry name" value="Pectin_lyas_fold"/>
</dbReference>
<keyword evidence="7" id="KW-1185">Reference proteome</keyword>
<feature type="compositionally biased region" description="Low complexity" evidence="4">
    <location>
        <begin position="798"/>
        <end position="812"/>
    </location>
</feature>
<name>X7F4M4_9RHOB</name>
<organism evidence="6 7">
    <name type="scientific">Roseivivax isoporae LMG 25204</name>
    <dbReference type="NCBI Taxonomy" id="1449351"/>
    <lineage>
        <taxon>Bacteria</taxon>
        <taxon>Pseudomonadati</taxon>
        <taxon>Pseudomonadota</taxon>
        <taxon>Alphaproteobacteria</taxon>
        <taxon>Rhodobacterales</taxon>
        <taxon>Roseobacteraceae</taxon>
        <taxon>Roseivivax</taxon>
    </lineage>
</organism>
<comment type="subcellular location">
    <subcellularLocation>
        <location evidence="1">Secreted</location>
    </subcellularLocation>
</comment>
<evidence type="ECO:0000256" key="4">
    <source>
        <dbReference type="SAM" id="MobiDB-lite"/>
    </source>
</evidence>
<sequence length="1194" mass="116814">MGVSPLALAADPLPTGGQVAAGEVSIGTSSPTRMVVDQRSDRAVVNWDSFSIGRDAHVDFRQPSRSSAILNRVTGSADSRIHGRLTANGQVHIVNPNGIFIGPDGRISAGGGFVGSSLAIRDDDFMAGRLRYEGTGASAPVRNGGTIEIGRGGYAALLGGRVGNSGTVSVPLGRIGFASGERVTLDLSGDGFLQVALPSEVAGDDALVDNSGTASAEGGRIEMKAAAARNAARHAVNLSGVAEARSVGVRNGAIVLGGSGGSVRVGGTVSTRRAAPAPRPTVEVARSPRPVGRPGGDITVTGTEIALEGATIDASGAGGGGRVRIGGDFAGAGPLQRAETLDADAATRISADALGAGDGGRIVLWSDGRTDVAARFTARGAGDGTGGFVEVSSARDLTYRGLVDLRSDRGTWGTLLLDPVNVTIPGTVDIPTLQANLEGAGVTVDTTNTGTDAGNITLAGAVTWSAPTTLTLLADNDITITDNGSVTAAAGGLVLDAAADILHVGIIDVAQLSIAGQSFLQSGGITTETGSGGTVAVDTFELAFGSWTQAGPALSTFAATDFRLQDGADFVRLAGGDGSAGSPGVVTDVYGLQGLKSPSLLGGSFVLGNDIDAGGTSGWWDSGEGIEGFEPVGSSDAPFGGTLDGQGFDIAGLFIDRGVDAGLFDVLDDASVSNLSLTGVDITGHGTVGGLAATSNGSTLTDVSIAGDLTVRFAGSAGGLVGNMSGGSVTRGAASGTVSSLGAASLSRNLGGLVGLNDGGAVTDSSFDGTLTESGDVFEDSVESVTRDVGGLVGENRGTISGSTSSGTLSVTGAGETYAGGLAGRNERADDGSGISVGQSSSAMTLDIAPTNGDGAVAGGLIGLNLSAVTASVATGDVTVGGGGGATAGGLVGTNGSAITDSVASGAVSYSGGDFDIPGDSVLQLGGFAGSNAGQIARTAARGDVTAAAGFLAVSAGGHTGFNDGGTIGDSYATGAVTASSDTQQDVGGFVGLTQGGTLASVFAAGAVSATGGGSTDAGGLAGENIAVGEGGGRTDVTNGWFDSDTTGQPDPDDPLLGTPLTTAELQDTAQPLGFDTAATWAPGDTGFYPALYAVDRVLYALPDDVTVQYGLTGSATTTGTVRGGPASYVFAPAGDSLDTGSVFADLVFPTQTVGTGTFTLGTTSVVSTAGETYRVVDAPGAYEITPAPLTVTL</sequence>
<proteinExistence type="predicted"/>
<dbReference type="eggNOG" id="COG3210">
    <property type="taxonomic scope" value="Bacteria"/>
</dbReference>
<evidence type="ECO:0000313" key="6">
    <source>
        <dbReference type="EMBL" id="ETX27877.1"/>
    </source>
</evidence>
<dbReference type="PANTHER" id="PTHR12338">
    <property type="entry name" value="AUTOTRANSPORTER"/>
    <property type="match status" value="1"/>
</dbReference>
<dbReference type="EMBL" id="JAME01000026">
    <property type="protein sequence ID" value="ETX27877.1"/>
    <property type="molecule type" value="Genomic_DNA"/>
</dbReference>
<dbReference type="SMART" id="SM00912">
    <property type="entry name" value="Haemagg_act"/>
    <property type="match status" value="1"/>
</dbReference>
<dbReference type="Pfam" id="PF07581">
    <property type="entry name" value="Glug"/>
    <property type="match status" value="1"/>
</dbReference>
<dbReference type="STRING" id="1449351.RISW2_11120"/>
<dbReference type="SUPFAM" id="SSF51126">
    <property type="entry name" value="Pectin lyase-like"/>
    <property type="match status" value="1"/>
</dbReference>
<dbReference type="PANTHER" id="PTHR12338:SF8">
    <property type="entry name" value="HEME_HEMOPEXIN-BINDING PROTEIN"/>
    <property type="match status" value="1"/>
</dbReference>
<dbReference type="Proteomes" id="UP000023430">
    <property type="component" value="Unassembled WGS sequence"/>
</dbReference>
<feature type="non-terminal residue" evidence="6">
    <location>
        <position position="1194"/>
    </location>
</feature>
<dbReference type="AlphaFoldDB" id="X7F4M4"/>
<dbReference type="GO" id="GO:0005576">
    <property type="term" value="C:extracellular region"/>
    <property type="evidence" value="ECO:0007669"/>
    <property type="project" value="UniProtKB-SubCell"/>
</dbReference>
<dbReference type="InterPro" id="IPR050909">
    <property type="entry name" value="Bact_Autotransporter_VF"/>
</dbReference>
<gene>
    <name evidence="6" type="ORF">RISW2_11120</name>
</gene>
<dbReference type="InterPro" id="IPR008638">
    <property type="entry name" value="FhaB/CdiA-like_TPS"/>
</dbReference>
<dbReference type="InterPro" id="IPR011493">
    <property type="entry name" value="GLUG"/>
</dbReference>
<evidence type="ECO:0000256" key="2">
    <source>
        <dbReference type="ARBA" id="ARBA00022525"/>
    </source>
</evidence>
<comment type="caution">
    <text evidence="6">The sequence shown here is derived from an EMBL/GenBank/DDBJ whole genome shotgun (WGS) entry which is preliminary data.</text>
</comment>
<dbReference type="InterPro" id="IPR011050">
    <property type="entry name" value="Pectin_lyase_fold/virulence"/>
</dbReference>
<dbReference type="Gene3D" id="2.160.20.10">
    <property type="entry name" value="Single-stranded right-handed beta-helix, Pectin lyase-like"/>
    <property type="match status" value="1"/>
</dbReference>
<feature type="domain" description="Filamentous haemagglutinin FhaB/tRNA nuclease CdiA-like TPS" evidence="5">
    <location>
        <begin position="10"/>
        <end position="124"/>
    </location>
</feature>
<keyword evidence="3" id="KW-0732">Signal</keyword>
<protein>
    <recommendedName>
        <fullName evidence="5">Filamentous haemagglutinin FhaB/tRNA nuclease CdiA-like TPS domain-containing protein</fullName>
    </recommendedName>
</protein>
<feature type="region of interest" description="Disordered" evidence="4">
    <location>
        <begin position="266"/>
        <end position="297"/>
    </location>
</feature>
<keyword evidence="2" id="KW-0964">Secreted</keyword>
<dbReference type="NCBIfam" id="TIGR01901">
    <property type="entry name" value="adhes_NPXG"/>
    <property type="match status" value="1"/>
</dbReference>
<evidence type="ECO:0000256" key="3">
    <source>
        <dbReference type="ARBA" id="ARBA00022729"/>
    </source>
</evidence>
<evidence type="ECO:0000259" key="5">
    <source>
        <dbReference type="SMART" id="SM00912"/>
    </source>
</evidence>